<reference evidence="8 9" key="1">
    <citation type="submission" date="2019-01" db="EMBL/GenBank/DDBJ databases">
        <title>Sequencing of cultivated peanut Arachis hypogaea provides insights into genome evolution and oil improvement.</title>
        <authorList>
            <person name="Chen X."/>
        </authorList>
    </citation>
    <scope>NUCLEOTIDE SEQUENCE [LARGE SCALE GENOMIC DNA]</scope>
    <source>
        <strain evidence="9">cv. Fuhuasheng</strain>
        <tissue evidence="8">Leaves</tissue>
    </source>
</reference>
<evidence type="ECO:0000313" key="9">
    <source>
        <dbReference type="Proteomes" id="UP000289738"/>
    </source>
</evidence>
<dbReference type="EMBL" id="SDMP01000020">
    <property type="protein sequence ID" value="RYQ86754.1"/>
    <property type="molecule type" value="Genomic_DNA"/>
</dbReference>
<evidence type="ECO:0000313" key="8">
    <source>
        <dbReference type="EMBL" id="RYQ86754.1"/>
    </source>
</evidence>
<accession>A0A444XAN7</accession>
<dbReference type="SUPFAM" id="SSF101936">
    <property type="entry name" value="DNA-binding pseudobarrel domain"/>
    <property type="match status" value="1"/>
</dbReference>
<keyword evidence="2" id="KW-0805">Transcription regulation</keyword>
<dbReference type="Gene3D" id="2.40.330.10">
    <property type="entry name" value="DNA-binding pseudobarrel domain"/>
    <property type="match status" value="1"/>
</dbReference>
<dbReference type="Proteomes" id="UP000289738">
    <property type="component" value="Chromosome B10"/>
</dbReference>
<dbReference type="PANTHER" id="PTHR31920">
    <property type="entry name" value="B3 DOMAIN-CONTAINING"/>
    <property type="match status" value="1"/>
</dbReference>
<evidence type="ECO:0000256" key="3">
    <source>
        <dbReference type="ARBA" id="ARBA00023125"/>
    </source>
</evidence>
<sequence length="186" mass="21434">MASSSCQQNKHSPSTSTVISFFKIVLRQALQDDDFVSIFSSTEKYGSGLSNPLYLKPPDGTEWRVEWINHDGGILFKKGWKEFVAYYSLNHGHLLWFEYNIGTSHMEVYIFANDQIKEQLPRSSQQPVKRPEEQKTRDVDSSPNTQNMRLNEGLLKKRLNEPFPREVQGQPKKKLRALVSSASKDR</sequence>
<dbReference type="InterPro" id="IPR050655">
    <property type="entry name" value="Plant_B3_domain"/>
</dbReference>
<dbReference type="PANTHER" id="PTHR31920:SF135">
    <property type="entry name" value="B3 DOMAIN-CONTAINING PROTEIN OS03G0621600-RELATED"/>
    <property type="match status" value="1"/>
</dbReference>
<evidence type="ECO:0000256" key="2">
    <source>
        <dbReference type="ARBA" id="ARBA00023015"/>
    </source>
</evidence>
<gene>
    <name evidence="8" type="ORF">Ahy_B10g106390</name>
</gene>
<dbReference type="CDD" id="cd10017">
    <property type="entry name" value="B3_DNA"/>
    <property type="match status" value="1"/>
</dbReference>
<protein>
    <recommendedName>
        <fullName evidence="7">TF-B3 domain-containing protein</fullName>
    </recommendedName>
</protein>
<keyword evidence="9" id="KW-1185">Reference proteome</keyword>
<feature type="compositionally biased region" description="Basic and acidic residues" evidence="6">
    <location>
        <begin position="154"/>
        <end position="164"/>
    </location>
</feature>
<evidence type="ECO:0000256" key="5">
    <source>
        <dbReference type="ARBA" id="ARBA00023242"/>
    </source>
</evidence>
<dbReference type="GO" id="GO:0005634">
    <property type="term" value="C:nucleus"/>
    <property type="evidence" value="ECO:0007669"/>
    <property type="project" value="UniProtKB-SubCell"/>
</dbReference>
<feature type="compositionally biased region" description="Basic and acidic residues" evidence="6">
    <location>
        <begin position="129"/>
        <end position="140"/>
    </location>
</feature>
<name>A0A444XAN7_ARAHY</name>
<dbReference type="Pfam" id="PF02362">
    <property type="entry name" value="B3"/>
    <property type="match status" value="1"/>
</dbReference>
<evidence type="ECO:0000256" key="4">
    <source>
        <dbReference type="ARBA" id="ARBA00023163"/>
    </source>
</evidence>
<feature type="domain" description="TF-B3" evidence="7">
    <location>
        <begin position="21"/>
        <end position="114"/>
    </location>
</feature>
<dbReference type="InterPro" id="IPR003340">
    <property type="entry name" value="B3_DNA-bd"/>
</dbReference>
<comment type="caution">
    <text evidence="8">The sequence shown here is derived from an EMBL/GenBank/DDBJ whole genome shotgun (WGS) entry which is preliminary data.</text>
</comment>
<keyword evidence="4" id="KW-0804">Transcription</keyword>
<feature type="region of interest" description="Disordered" evidence="6">
    <location>
        <begin position="120"/>
        <end position="186"/>
    </location>
</feature>
<comment type="subcellular location">
    <subcellularLocation>
        <location evidence="1">Nucleus</location>
    </subcellularLocation>
</comment>
<proteinExistence type="predicted"/>
<dbReference type="STRING" id="3818.A0A444XAN7"/>
<dbReference type="SMART" id="SM01019">
    <property type="entry name" value="B3"/>
    <property type="match status" value="1"/>
</dbReference>
<evidence type="ECO:0000259" key="7">
    <source>
        <dbReference type="PROSITE" id="PS50863"/>
    </source>
</evidence>
<evidence type="ECO:0000256" key="6">
    <source>
        <dbReference type="SAM" id="MobiDB-lite"/>
    </source>
</evidence>
<keyword evidence="5" id="KW-0539">Nucleus</keyword>
<dbReference type="InterPro" id="IPR015300">
    <property type="entry name" value="DNA-bd_pseudobarrel_sf"/>
</dbReference>
<dbReference type="AlphaFoldDB" id="A0A444XAN7"/>
<evidence type="ECO:0000256" key="1">
    <source>
        <dbReference type="ARBA" id="ARBA00004123"/>
    </source>
</evidence>
<dbReference type="GO" id="GO:0003677">
    <property type="term" value="F:DNA binding"/>
    <property type="evidence" value="ECO:0007669"/>
    <property type="project" value="UniProtKB-KW"/>
</dbReference>
<dbReference type="PROSITE" id="PS50863">
    <property type="entry name" value="B3"/>
    <property type="match status" value="1"/>
</dbReference>
<organism evidence="8 9">
    <name type="scientific">Arachis hypogaea</name>
    <name type="common">Peanut</name>
    <dbReference type="NCBI Taxonomy" id="3818"/>
    <lineage>
        <taxon>Eukaryota</taxon>
        <taxon>Viridiplantae</taxon>
        <taxon>Streptophyta</taxon>
        <taxon>Embryophyta</taxon>
        <taxon>Tracheophyta</taxon>
        <taxon>Spermatophyta</taxon>
        <taxon>Magnoliopsida</taxon>
        <taxon>eudicotyledons</taxon>
        <taxon>Gunneridae</taxon>
        <taxon>Pentapetalae</taxon>
        <taxon>rosids</taxon>
        <taxon>fabids</taxon>
        <taxon>Fabales</taxon>
        <taxon>Fabaceae</taxon>
        <taxon>Papilionoideae</taxon>
        <taxon>50 kb inversion clade</taxon>
        <taxon>dalbergioids sensu lato</taxon>
        <taxon>Dalbergieae</taxon>
        <taxon>Pterocarpus clade</taxon>
        <taxon>Arachis</taxon>
    </lineage>
</organism>
<keyword evidence="3" id="KW-0238">DNA-binding</keyword>